<keyword evidence="2" id="KW-1185">Reference proteome</keyword>
<gene>
    <name evidence="1" type="ORF">PPN31114_00990</name>
</gene>
<evidence type="ECO:0000313" key="1">
    <source>
        <dbReference type="EMBL" id="VVD78233.1"/>
    </source>
</evidence>
<dbReference type="Proteomes" id="UP000366945">
    <property type="component" value="Unassembled WGS sequence"/>
</dbReference>
<accession>A0A5E4STR2</accession>
<dbReference type="GeneID" id="300403046"/>
<proteinExistence type="predicted"/>
<dbReference type="AlphaFoldDB" id="A0A5E4STR2"/>
<protein>
    <submittedName>
        <fullName evidence="1">Uncharacterized protein</fullName>
    </submittedName>
</protein>
<dbReference type="EMBL" id="CABPSK010000001">
    <property type="protein sequence ID" value="VVD78233.1"/>
    <property type="molecule type" value="Genomic_DNA"/>
</dbReference>
<dbReference type="OrthoDB" id="9869466at2"/>
<sequence>MDRKNQGIEALPDEQRERFLAACLASGINVKRLIVTVETSYSGEGDLAQAIHDVYVSGMRRIRHYRSLVGEASWTIQFEQDARAGVFK</sequence>
<evidence type="ECO:0000313" key="2">
    <source>
        <dbReference type="Proteomes" id="UP000366945"/>
    </source>
</evidence>
<organism evidence="1 2">
    <name type="scientific">Pandoraea pneumonica</name>
    <dbReference type="NCBI Taxonomy" id="2508299"/>
    <lineage>
        <taxon>Bacteria</taxon>
        <taxon>Pseudomonadati</taxon>
        <taxon>Pseudomonadota</taxon>
        <taxon>Betaproteobacteria</taxon>
        <taxon>Burkholderiales</taxon>
        <taxon>Burkholderiaceae</taxon>
        <taxon>Pandoraea</taxon>
    </lineage>
</organism>
<dbReference type="RefSeq" id="WP_150678329.1">
    <property type="nucleotide sequence ID" value="NZ_CABPSK010000001.1"/>
</dbReference>
<name>A0A5E4STR2_9BURK</name>
<reference evidence="1 2" key="1">
    <citation type="submission" date="2019-08" db="EMBL/GenBank/DDBJ databases">
        <authorList>
            <person name="Peeters C."/>
        </authorList>
    </citation>
    <scope>NUCLEOTIDE SEQUENCE [LARGE SCALE GENOMIC DNA]</scope>
    <source>
        <strain evidence="1 2">LMG 31114</strain>
    </source>
</reference>